<organism evidence="1 2">
    <name type="scientific">Botryotinia fuckeliana (strain T4)</name>
    <name type="common">Noble rot fungus</name>
    <name type="synonym">Botrytis cinerea</name>
    <dbReference type="NCBI Taxonomy" id="999810"/>
    <lineage>
        <taxon>Eukaryota</taxon>
        <taxon>Fungi</taxon>
        <taxon>Dikarya</taxon>
        <taxon>Ascomycota</taxon>
        <taxon>Pezizomycotina</taxon>
        <taxon>Leotiomycetes</taxon>
        <taxon>Helotiales</taxon>
        <taxon>Sclerotiniaceae</taxon>
        <taxon>Botrytis</taxon>
    </lineage>
</organism>
<name>G2YRN1_BOTF4</name>
<proteinExistence type="predicted"/>
<accession>G2YRN1</accession>
<dbReference type="EMBL" id="FQ790350">
    <property type="protein sequence ID" value="CCD54279.1"/>
    <property type="molecule type" value="Genomic_DNA"/>
</dbReference>
<sequence length="114" mass="12313">MIISTQSKLQDRKITPPGYLMASLVEGRGGIGSGMAATAVLDRQALTDNDIKSGATQNKFETKYTAVTPTNLVNSNSGYNTDNDRTPSGQEKVEAAWYSPGRLLNINPNTYVED</sequence>
<protein>
    <submittedName>
        <fullName evidence="1">Uncharacterized protein</fullName>
    </submittedName>
</protein>
<reference evidence="2" key="1">
    <citation type="journal article" date="2011" name="PLoS Genet.">
        <title>Genomic analysis of the necrotrophic fungal pathogens Sclerotinia sclerotiorum and Botrytis cinerea.</title>
        <authorList>
            <person name="Amselem J."/>
            <person name="Cuomo C.A."/>
            <person name="van Kan J.A."/>
            <person name="Viaud M."/>
            <person name="Benito E.P."/>
            <person name="Couloux A."/>
            <person name="Coutinho P.M."/>
            <person name="de Vries R.P."/>
            <person name="Dyer P.S."/>
            <person name="Fillinger S."/>
            <person name="Fournier E."/>
            <person name="Gout L."/>
            <person name="Hahn M."/>
            <person name="Kohn L."/>
            <person name="Lapalu N."/>
            <person name="Plummer K.M."/>
            <person name="Pradier J.M."/>
            <person name="Quevillon E."/>
            <person name="Sharon A."/>
            <person name="Simon A."/>
            <person name="ten Have A."/>
            <person name="Tudzynski B."/>
            <person name="Tudzynski P."/>
            <person name="Wincker P."/>
            <person name="Andrew M."/>
            <person name="Anthouard V."/>
            <person name="Beever R.E."/>
            <person name="Beffa R."/>
            <person name="Benoit I."/>
            <person name="Bouzid O."/>
            <person name="Brault B."/>
            <person name="Chen Z."/>
            <person name="Choquer M."/>
            <person name="Collemare J."/>
            <person name="Cotton P."/>
            <person name="Danchin E.G."/>
            <person name="Da Silva C."/>
            <person name="Gautier A."/>
            <person name="Giraud C."/>
            <person name="Giraud T."/>
            <person name="Gonzalez C."/>
            <person name="Grossetete S."/>
            <person name="Guldener U."/>
            <person name="Henrissat B."/>
            <person name="Howlett B.J."/>
            <person name="Kodira C."/>
            <person name="Kretschmer M."/>
            <person name="Lappartient A."/>
            <person name="Leroch M."/>
            <person name="Levis C."/>
            <person name="Mauceli E."/>
            <person name="Neuveglise C."/>
            <person name="Oeser B."/>
            <person name="Pearson M."/>
            <person name="Poulain J."/>
            <person name="Poussereau N."/>
            <person name="Quesneville H."/>
            <person name="Rascle C."/>
            <person name="Schumacher J."/>
            <person name="Segurens B."/>
            <person name="Sexton A."/>
            <person name="Silva E."/>
            <person name="Sirven C."/>
            <person name="Soanes D.M."/>
            <person name="Talbot N.J."/>
            <person name="Templeton M."/>
            <person name="Yandava C."/>
            <person name="Yarden O."/>
            <person name="Zeng Q."/>
            <person name="Rollins J.A."/>
            <person name="Lebrun M.H."/>
            <person name="Dickman M."/>
        </authorList>
    </citation>
    <scope>NUCLEOTIDE SEQUENCE [LARGE SCALE GENOMIC DNA]</scope>
    <source>
        <strain evidence="2">T4</strain>
    </source>
</reference>
<dbReference type="HOGENOM" id="CLU_2120736_0_0_1"/>
<gene>
    <name evidence="1" type="ORF">BofuT4_P129790.1</name>
</gene>
<evidence type="ECO:0000313" key="1">
    <source>
        <dbReference type="EMBL" id="CCD54279.1"/>
    </source>
</evidence>
<evidence type="ECO:0000313" key="2">
    <source>
        <dbReference type="Proteomes" id="UP000008177"/>
    </source>
</evidence>
<dbReference type="InParanoid" id="G2YRN1"/>
<dbReference type="Proteomes" id="UP000008177">
    <property type="component" value="Unplaced contigs"/>
</dbReference>
<dbReference type="AlphaFoldDB" id="G2YRN1"/>